<gene>
    <name evidence="2" type="ORF">GSLYS_00015090001</name>
</gene>
<dbReference type="InterPro" id="IPR000718">
    <property type="entry name" value="Peptidase_M13"/>
</dbReference>
<keyword evidence="1" id="KW-0472">Membrane</keyword>
<sequence length="130" mass="14324">MWRAVVDEKNSPKKCLVIASSCLVIALLGIAIYVSGLLRPGHEPARLGKSVAATREVCTTKECEETSAYIVDKINFSADPCEDMHLFSCGNYNAKKSSQAGRYFPRDADSRFKEDAFKIMASKQNTKLLG</sequence>
<dbReference type="SUPFAM" id="SSF55486">
    <property type="entry name" value="Metalloproteases ('zincins'), catalytic domain"/>
    <property type="match status" value="1"/>
</dbReference>
<proteinExistence type="predicted"/>
<keyword evidence="1" id="KW-1133">Transmembrane helix</keyword>
<dbReference type="GO" id="GO:0006508">
    <property type="term" value="P:proteolysis"/>
    <property type="evidence" value="ECO:0007669"/>
    <property type="project" value="InterPro"/>
</dbReference>
<dbReference type="PROSITE" id="PS51885">
    <property type="entry name" value="NEPRILYSIN"/>
    <property type="match status" value="1"/>
</dbReference>
<keyword evidence="3" id="KW-1185">Reference proteome</keyword>
<dbReference type="EMBL" id="CAXITT010000435">
    <property type="protein sequence ID" value="CAL1541484.1"/>
    <property type="molecule type" value="Genomic_DNA"/>
</dbReference>
<evidence type="ECO:0000313" key="2">
    <source>
        <dbReference type="EMBL" id="CAL1541484.1"/>
    </source>
</evidence>
<evidence type="ECO:0000313" key="3">
    <source>
        <dbReference type="Proteomes" id="UP001497497"/>
    </source>
</evidence>
<name>A0AAV2I4I1_LYMST</name>
<dbReference type="InterPro" id="IPR024079">
    <property type="entry name" value="MetalloPept_cat_dom_sf"/>
</dbReference>
<feature type="non-terminal residue" evidence="2">
    <location>
        <position position="130"/>
    </location>
</feature>
<dbReference type="GO" id="GO:0004222">
    <property type="term" value="F:metalloendopeptidase activity"/>
    <property type="evidence" value="ECO:0007669"/>
    <property type="project" value="InterPro"/>
</dbReference>
<evidence type="ECO:0008006" key="4">
    <source>
        <dbReference type="Google" id="ProtNLM"/>
    </source>
</evidence>
<feature type="transmembrane region" description="Helical" evidence="1">
    <location>
        <begin position="16"/>
        <end position="38"/>
    </location>
</feature>
<reference evidence="2 3" key="1">
    <citation type="submission" date="2024-04" db="EMBL/GenBank/DDBJ databases">
        <authorList>
            <consortium name="Genoscope - CEA"/>
            <person name="William W."/>
        </authorList>
    </citation>
    <scope>NUCLEOTIDE SEQUENCE [LARGE SCALE GENOMIC DNA]</scope>
</reference>
<dbReference type="AlphaFoldDB" id="A0AAV2I4I1"/>
<dbReference type="Proteomes" id="UP001497497">
    <property type="component" value="Unassembled WGS sequence"/>
</dbReference>
<organism evidence="2 3">
    <name type="scientific">Lymnaea stagnalis</name>
    <name type="common">Great pond snail</name>
    <name type="synonym">Helix stagnalis</name>
    <dbReference type="NCBI Taxonomy" id="6523"/>
    <lineage>
        <taxon>Eukaryota</taxon>
        <taxon>Metazoa</taxon>
        <taxon>Spiralia</taxon>
        <taxon>Lophotrochozoa</taxon>
        <taxon>Mollusca</taxon>
        <taxon>Gastropoda</taxon>
        <taxon>Heterobranchia</taxon>
        <taxon>Euthyneura</taxon>
        <taxon>Panpulmonata</taxon>
        <taxon>Hygrophila</taxon>
        <taxon>Lymnaeoidea</taxon>
        <taxon>Lymnaeidae</taxon>
        <taxon>Lymnaea</taxon>
    </lineage>
</organism>
<protein>
    <recommendedName>
        <fullName evidence="4">Peptidase M13 N-terminal domain-containing protein</fullName>
    </recommendedName>
</protein>
<dbReference type="Gene3D" id="3.40.390.10">
    <property type="entry name" value="Collagenase (Catalytic Domain)"/>
    <property type="match status" value="1"/>
</dbReference>
<keyword evidence="1" id="KW-0812">Transmembrane</keyword>
<accession>A0AAV2I4I1</accession>
<comment type="caution">
    <text evidence="2">The sequence shown here is derived from an EMBL/GenBank/DDBJ whole genome shotgun (WGS) entry which is preliminary data.</text>
</comment>
<evidence type="ECO:0000256" key="1">
    <source>
        <dbReference type="SAM" id="Phobius"/>
    </source>
</evidence>